<comment type="caution">
    <text evidence="1">The sequence shown here is derived from an EMBL/GenBank/DDBJ whole genome shotgun (WGS) entry which is preliminary data.</text>
</comment>
<reference evidence="1" key="1">
    <citation type="submission" date="2019-08" db="EMBL/GenBank/DDBJ databases">
        <authorList>
            <person name="Kucharzyk K."/>
            <person name="Murdoch R.W."/>
            <person name="Higgins S."/>
            <person name="Loffler F."/>
        </authorList>
    </citation>
    <scope>NUCLEOTIDE SEQUENCE</scope>
</reference>
<evidence type="ECO:0000313" key="1">
    <source>
        <dbReference type="EMBL" id="MPL94976.1"/>
    </source>
</evidence>
<dbReference type="EMBL" id="VSSQ01000449">
    <property type="protein sequence ID" value="MPL94976.1"/>
    <property type="molecule type" value="Genomic_DNA"/>
</dbReference>
<organism evidence="1">
    <name type="scientific">bioreactor metagenome</name>
    <dbReference type="NCBI Taxonomy" id="1076179"/>
    <lineage>
        <taxon>unclassified sequences</taxon>
        <taxon>metagenomes</taxon>
        <taxon>ecological metagenomes</taxon>
    </lineage>
</organism>
<accession>A0A644VUF1</accession>
<dbReference type="AlphaFoldDB" id="A0A644VUF1"/>
<evidence type="ECO:0008006" key="2">
    <source>
        <dbReference type="Google" id="ProtNLM"/>
    </source>
</evidence>
<sequence length="244" mass="28884">MDRGFCSKTNVSNLYARAFRFTLALSKSFSFTTDAIDEVRSSIHTYSHREVFVDEELFIETSLKEWDGHRCYMHVYYDPRKVSEEESKFYRKIDMYYQELGSEKLIPEHQKFYDGFFTIERKQHVGRVGPPNDEAIRAFQGKYAGYSVIISTDLKDPVGALMMYREKVRVEKSFDNLTNDLDGKRLRVRSERAMEGRMFVQFLSLILASYIQRVMREKVLYKNYTMQLIIEEMKISDEDYAIGE</sequence>
<gene>
    <name evidence="1" type="ORF">SDC9_41139</name>
</gene>
<protein>
    <recommendedName>
        <fullName evidence="2">Transposase IS4-like domain-containing protein</fullName>
    </recommendedName>
</protein>
<name>A0A644VUF1_9ZZZZ</name>
<proteinExistence type="predicted"/>